<keyword evidence="1" id="KW-0472">Membrane</keyword>
<name>A0AAU7C735_9BACT</name>
<dbReference type="InterPro" id="IPR001036">
    <property type="entry name" value="Acrflvin-R"/>
</dbReference>
<dbReference type="PANTHER" id="PTHR32063:SF8">
    <property type="entry name" value="CATION EFFLUX PROTEIN"/>
    <property type="match status" value="1"/>
</dbReference>
<organism evidence="2">
    <name type="scientific">Singulisphaera sp. Ch08</name>
    <dbReference type="NCBI Taxonomy" id="3120278"/>
    <lineage>
        <taxon>Bacteria</taxon>
        <taxon>Pseudomonadati</taxon>
        <taxon>Planctomycetota</taxon>
        <taxon>Planctomycetia</taxon>
        <taxon>Isosphaerales</taxon>
        <taxon>Isosphaeraceae</taxon>
        <taxon>Singulisphaera</taxon>
    </lineage>
</organism>
<feature type="transmembrane region" description="Helical" evidence="1">
    <location>
        <begin position="978"/>
        <end position="999"/>
    </location>
</feature>
<dbReference type="Gene3D" id="1.20.1640.10">
    <property type="entry name" value="Multidrug efflux transporter AcrB transmembrane domain"/>
    <property type="match status" value="2"/>
</dbReference>
<dbReference type="GO" id="GO:0005886">
    <property type="term" value="C:plasma membrane"/>
    <property type="evidence" value="ECO:0007669"/>
    <property type="project" value="TreeGrafter"/>
</dbReference>
<sequence length="1089" mass="117327">MWIVRLALRRPYTFVVMSLLIAVLSGVTLLRMPIDIFPEINIPVVAVVWTYPGMSPDDMEKRIVTIHERAMTTTVNDIEHIESQSLAGVSVIKVFFQPGAKIEAAVAQVNAISNAVLRVLPPGITPPFIIRFSASNVPILQVGVGGDGLSEQQLYDMGQNFIRTRLATVQGAQIPLPLGGKPRQVMVDLDPEALYANNLSPSDISLAINAQNLILPAGNAKIGPRDYQVQLNSSPDVLEALNDLPIRHVGGATIHIRDVAQVRDGAAVQSNIVVKDGQRGSLLTILKAGGASTLDIVARVKAAMPLIKASLPDALKIDFLFDQSIFVRHSIEGVLHEAAIAAVLTGLMILLFLGSWRSTLIVTISIPLSIMISILILAALGHTINTMTLGGLALAVGILVDDATVEIENIHRNLAMGKPLKRAILDGAEQIAVPAFVSTLAICIVFIPVTFLSGAAQSLFTPLGMAVAFAMMASYFLSRTLVPTMINGMLGKEVELYRQNAHELEEEGIHVEYTPELDAFGQPKPPAKGDIFWRIHRAFNHQFEKVRGLYTRMLDWALSHRALVCLGFASFVGGTSLLFSELGQDFFPTVDAGQIRMHIRAPSGTRLEETEKLFTRVEEVVRKLIPPHEVATILSNIGLPANGINLAFGDSATVGSADGEMLIALHEHHGSTPAYLAKLRKVLSHDFPEATFFFQPADIVGQILNFGLAAPIDIQISGIRRDENYKVARAIEKEVAKIPGAVDVHLHQIVDAPKLQVNVDRTRADQVGLTQRDVANSLLVSLSSSGQVAPNYWIDPKNGVNYPVAVQTPQRLIDSIEALNNTPIIAPGASATSAQLLINVADVDRGVTAAVVNHYNVQPVFDVYASVQGRDLGGVAADLEKVIEKIAGPVDPTTGIRTKLPKGSNLILRGQVESMKSSFKGLAFGLVFAVLLVYLLMVVNFQSWLDPFIILWALPGAVAGIIWMLYATQTTINVPSLMGAIMCIGVATANSILMVTFANGRRLQGDDARTAALAAGRTRFRPVLMTALAMIIGMLPMSLGMGEGGEQNAPLGRAVIGGLSVATLATLFFVPVIYSLLRRKPPIIQTDED</sequence>
<dbReference type="EMBL" id="CP155447">
    <property type="protein sequence ID" value="XBH01084.1"/>
    <property type="molecule type" value="Genomic_DNA"/>
</dbReference>
<feature type="transmembrane region" description="Helical" evidence="1">
    <location>
        <begin position="948"/>
        <end position="966"/>
    </location>
</feature>
<evidence type="ECO:0000313" key="2">
    <source>
        <dbReference type="EMBL" id="XBH01084.1"/>
    </source>
</evidence>
<feature type="transmembrane region" description="Helical" evidence="1">
    <location>
        <begin position="459"/>
        <end position="477"/>
    </location>
</feature>
<feature type="transmembrane region" description="Helical" evidence="1">
    <location>
        <begin position="1054"/>
        <end position="1077"/>
    </location>
</feature>
<dbReference type="SUPFAM" id="SSF82866">
    <property type="entry name" value="Multidrug efflux transporter AcrB transmembrane domain"/>
    <property type="match status" value="2"/>
</dbReference>
<evidence type="ECO:0000256" key="1">
    <source>
        <dbReference type="SAM" id="Phobius"/>
    </source>
</evidence>
<keyword evidence="1" id="KW-1133">Transmembrane helix</keyword>
<dbReference type="AlphaFoldDB" id="A0AAU7C735"/>
<dbReference type="PANTHER" id="PTHR32063">
    <property type="match status" value="1"/>
</dbReference>
<dbReference type="Gene3D" id="3.30.70.1440">
    <property type="entry name" value="Multidrug efflux transporter AcrB pore domain"/>
    <property type="match status" value="1"/>
</dbReference>
<feature type="transmembrane region" description="Helical" evidence="1">
    <location>
        <begin position="334"/>
        <end position="354"/>
    </location>
</feature>
<dbReference type="GO" id="GO:0042910">
    <property type="term" value="F:xenobiotic transmembrane transporter activity"/>
    <property type="evidence" value="ECO:0007669"/>
    <property type="project" value="TreeGrafter"/>
</dbReference>
<reference evidence="2" key="1">
    <citation type="submission" date="2024-05" db="EMBL/GenBank/DDBJ databases">
        <title>Planctomycetes of the genus Singulisphaera possess chitinolytic capabilities.</title>
        <authorList>
            <person name="Ivanova A."/>
        </authorList>
    </citation>
    <scope>NUCLEOTIDE SEQUENCE</scope>
    <source>
        <strain evidence="2">Ch08T</strain>
    </source>
</reference>
<protein>
    <submittedName>
        <fullName evidence="2">Efflux RND transporter permease subunit</fullName>
    </submittedName>
</protein>
<dbReference type="RefSeq" id="WP_406693772.1">
    <property type="nucleotide sequence ID" value="NZ_CP155447.1"/>
</dbReference>
<feature type="transmembrane region" description="Helical" evidence="1">
    <location>
        <begin position="360"/>
        <end position="380"/>
    </location>
</feature>
<feature type="transmembrane region" description="Helical" evidence="1">
    <location>
        <begin position="1020"/>
        <end position="1042"/>
    </location>
</feature>
<dbReference type="InterPro" id="IPR027463">
    <property type="entry name" value="AcrB_DN_DC_subdom"/>
</dbReference>
<dbReference type="Pfam" id="PF00873">
    <property type="entry name" value="ACR_tran"/>
    <property type="match status" value="1"/>
</dbReference>
<dbReference type="PRINTS" id="PR00702">
    <property type="entry name" value="ACRIFLAVINRP"/>
</dbReference>
<feature type="transmembrane region" description="Helical" evidence="1">
    <location>
        <begin position="12"/>
        <end position="30"/>
    </location>
</feature>
<dbReference type="Gene3D" id="3.30.2090.10">
    <property type="entry name" value="Multidrug efflux transporter AcrB TolC docking domain, DN and DC subdomains"/>
    <property type="match status" value="2"/>
</dbReference>
<keyword evidence="1" id="KW-0812">Transmembrane</keyword>
<gene>
    <name evidence="2" type="ORF">V5E97_22310</name>
</gene>
<dbReference type="SUPFAM" id="SSF82693">
    <property type="entry name" value="Multidrug efflux transporter AcrB pore domain, PN1, PN2, PC1 and PC2 subdomains"/>
    <property type="match status" value="2"/>
</dbReference>
<proteinExistence type="predicted"/>
<dbReference type="Gene3D" id="3.30.70.1320">
    <property type="entry name" value="Multidrug efflux transporter AcrB pore domain like"/>
    <property type="match status" value="1"/>
</dbReference>
<accession>A0AAU7C735</accession>
<dbReference type="SUPFAM" id="SSF82714">
    <property type="entry name" value="Multidrug efflux transporter AcrB TolC docking domain, DN and DC subdomains"/>
    <property type="match status" value="2"/>
</dbReference>
<feature type="transmembrane region" description="Helical" evidence="1">
    <location>
        <begin position="431"/>
        <end position="453"/>
    </location>
</feature>
<feature type="transmembrane region" description="Helical" evidence="1">
    <location>
        <begin position="921"/>
        <end position="941"/>
    </location>
</feature>
<dbReference type="Gene3D" id="3.30.70.1430">
    <property type="entry name" value="Multidrug efflux transporter AcrB pore domain"/>
    <property type="match status" value="2"/>
</dbReference>